<dbReference type="RefSeq" id="WP_407346854.1">
    <property type="nucleotide sequence ID" value="NZ_CP136864.1"/>
</dbReference>
<dbReference type="PANTHER" id="PTHR11496:SF102">
    <property type="entry name" value="ALCOHOL DEHYDROGENASE 4"/>
    <property type="match status" value="1"/>
</dbReference>
<evidence type="ECO:0000256" key="1">
    <source>
        <dbReference type="ARBA" id="ARBA00001962"/>
    </source>
</evidence>
<reference evidence="7 8" key="1">
    <citation type="submission" date="2023-10" db="EMBL/GenBank/DDBJ databases">
        <title>Two novel species belonging to the OM43/NOR5 clade.</title>
        <authorList>
            <person name="Park M."/>
        </authorList>
    </citation>
    <scope>NUCLEOTIDE SEQUENCE [LARGE SCALE GENOMIC DNA]</scope>
    <source>
        <strain evidence="7 8">IMCC43200</strain>
    </source>
</reference>
<dbReference type="CDD" id="cd08189">
    <property type="entry name" value="Fe-ADH-like"/>
    <property type="match status" value="1"/>
</dbReference>
<evidence type="ECO:0000259" key="5">
    <source>
        <dbReference type="Pfam" id="PF00465"/>
    </source>
</evidence>
<keyword evidence="8" id="KW-1185">Reference proteome</keyword>
<accession>A0ABZ0HYH3</accession>
<feature type="domain" description="Alcohol dehydrogenase iron-type/glycerol dehydrogenase GldA" evidence="5">
    <location>
        <begin position="29"/>
        <end position="179"/>
    </location>
</feature>
<protein>
    <submittedName>
        <fullName evidence="7">Iron-containing alcohol dehydrogenase</fullName>
    </submittedName>
</protein>
<dbReference type="PROSITE" id="PS00060">
    <property type="entry name" value="ADH_IRON_2"/>
    <property type="match status" value="1"/>
</dbReference>
<name>A0ABZ0HYH3_9GAMM</name>
<dbReference type="Proteomes" id="UP001626537">
    <property type="component" value="Chromosome"/>
</dbReference>
<proteinExistence type="inferred from homology"/>
<gene>
    <name evidence="7" type="ORF">R0135_10795</name>
</gene>
<keyword evidence="3" id="KW-0560">Oxidoreductase</keyword>
<dbReference type="Pfam" id="PF00465">
    <property type="entry name" value="Fe-ADH"/>
    <property type="match status" value="1"/>
</dbReference>
<dbReference type="PANTHER" id="PTHR11496">
    <property type="entry name" value="ALCOHOL DEHYDROGENASE"/>
    <property type="match status" value="1"/>
</dbReference>
<dbReference type="EMBL" id="CP136864">
    <property type="protein sequence ID" value="WOJ92272.1"/>
    <property type="molecule type" value="Genomic_DNA"/>
</dbReference>
<dbReference type="InterPro" id="IPR056798">
    <property type="entry name" value="ADH_Fe_C"/>
</dbReference>
<sequence length="397" mass="41730">MNKIKNTFLFILAKILTASSPGATYLAFAGSGSSAQLCAHIRRSGFKRVLVVTDKMLRELGVVDRALEGFAGSDIDIAFYDGVEPDPTFDQVAAGLSELKKHNSDVVLAIGGGSSIDCAKLVAARATSDEDPRNWIGFGKVKHEVLPLFAIPTTAGTGSEATMGAVISDPVTHEKGVISGAGLGMGATALDPDLQLGMPPAITAATGMDALTHAVETVICRWDRGTSKEHAKRAIRIIFDNLKRAYHQGDDAEARESMALASYYAGIAINQVNVGSVHAIAHQLGGKYQIPHGLANAMVLPHVLEYCAVEAQAPLAELAGLIGVTAPGQSASEQARAFIGAVIELRDEVGIPATSEKIKAVDFDYIVDLAVAEATGYFPPKMLDKAGARHILSMIAD</sequence>
<dbReference type="Pfam" id="PF25137">
    <property type="entry name" value="ADH_Fe_C"/>
    <property type="match status" value="1"/>
</dbReference>
<dbReference type="InterPro" id="IPR039697">
    <property type="entry name" value="Alcohol_dehydrogenase_Fe"/>
</dbReference>
<evidence type="ECO:0000259" key="6">
    <source>
        <dbReference type="Pfam" id="PF25137"/>
    </source>
</evidence>
<comment type="cofactor">
    <cofactor evidence="1">
        <name>Fe cation</name>
        <dbReference type="ChEBI" id="CHEBI:24875"/>
    </cofactor>
</comment>
<evidence type="ECO:0000256" key="3">
    <source>
        <dbReference type="ARBA" id="ARBA00023002"/>
    </source>
</evidence>
<evidence type="ECO:0000256" key="2">
    <source>
        <dbReference type="ARBA" id="ARBA00007358"/>
    </source>
</evidence>
<dbReference type="InterPro" id="IPR018211">
    <property type="entry name" value="ADH_Fe_CS"/>
</dbReference>
<organism evidence="7 8">
    <name type="scientific">Congregibacter variabilis</name>
    <dbReference type="NCBI Taxonomy" id="3081200"/>
    <lineage>
        <taxon>Bacteria</taxon>
        <taxon>Pseudomonadati</taxon>
        <taxon>Pseudomonadota</taxon>
        <taxon>Gammaproteobacteria</taxon>
        <taxon>Cellvibrionales</taxon>
        <taxon>Halieaceae</taxon>
        <taxon>Congregibacter</taxon>
    </lineage>
</organism>
<dbReference type="Gene3D" id="1.20.1090.10">
    <property type="entry name" value="Dehydroquinate synthase-like - alpha domain"/>
    <property type="match status" value="1"/>
</dbReference>
<evidence type="ECO:0000256" key="4">
    <source>
        <dbReference type="ARBA" id="ARBA00023027"/>
    </source>
</evidence>
<dbReference type="Gene3D" id="3.40.50.1970">
    <property type="match status" value="1"/>
</dbReference>
<evidence type="ECO:0000313" key="8">
    <source>
        <dbReference type="Proteomes" id="UP001626537"/>
    </source>
</evidence>
<keyword evidence="4" id="KW-0520">NAD</keyword>
<feature type="domain" description="Fe-containing alcohol dehydrogenase-like C-terminal" evidence="6">
    <location>
        <begin position="203"/>
        <end position="393"/>
    </location>
</feature>
<dbReference type="SUPFAM" id="SSF56796">
    <property type="entry name" value="Dehydroquinate synthase-like"/>
    <property type="match status" value="1"/>
</dbReference>
<evidence type="ECO:0000313" key="7">
    <source>
        <dbReference type="EMBL" id="WOJ92272.1"/>
    </source>
</evidence>
<dbReference type="InterPro" id="IPR001670">
    <property type="entry name" value="ADH_Fe/GldA"/>
</dbReference>
<comment type="similarity">
    <text evidence="2">Belongs to the iron-containing alcohol dehydrogenase family.</text>
</comment>